<sequence>MVAGWRAGTASAMALALFGAGIVGLPATAVEDAATSMYPEVGAGTDFVDQTAKLDGLVEPEWYAANIPFVDLPDTEIEDTYYYRWRVFKEALKYTGPEDGWIVSEFLGPVGYSAPGGGIVAAAGHHVYEGRWLRDHRYLDDYLDFWLRGSGSGPKPATEFLNPNTDFWSHQYSYWAADAMVARASVDGRWDFAQDRLPELQTQWERWETQFDDELGLYWQVPVWDAMEYTAGSYQSDDPYHGGAGFRPTINAYQYGDALAIAELLRSRGDARDVRDARRYERLARQLRTNQERLLWDDEDGFYKHLMRADEGEEHRLIGDREQIGFVPWYFHMPGPENSLAWAQLVDPDGFAAPFGPTTVERRSPWYLHEAENGCCRWSGPSWPYATSQTLTAMANLLIDYPSQSWVDAGDYYDALRGYALTQRRDGRPYVAEAHHPEEDRWLYDSPGHSEDYNHSTFNDLVLSGLIGIRPAAGDTLRIAPLAPRSWDHFAAENVPYQGHELTVLWDRDGSEYGAGAGLSVFLDGEVVHRQDTLDPVEVAVPAAQRAELDTLVDDFVNIDGAGHPRATATYSWADDLPEQAIDGQDFHLDVPSTRWTNYRSPHSADWLTIEVAEPTEIGDVRISFYDDGGGVRTPDELTVEYRTTTGEWVEVPGATLIPARPEPGRLQRVVIDPPLRTEALRINPTRTDGGAVGITSVQSWRPARDDQVGKTPGMSG</sequence>
<dbReference type="Proteomes" id="UP000095210">
    <property type="component" value="Chromosome"/>
</dbReference>
<keyword evidence="2" id="KW-0732">Signal</keyword>
<protein>
    <submittedName>
        <fullName evidence="4">F5/8 type C domain-containing protein</fullName>
    </submittedName>
</protein>
<name>A0AAC9HRW3_9PSEU</name>
<evidence type="ECO:0000259" key="3">
    <source>
        <dbReference type="PROSITE" id="PS50022"/>
    </source>
</evidence>
<dbReference type="InterPro" id="IPR054491">
    <property type="entry name" value="MGH1-like_GH"/>
</dbReference>
<feature type="chain" id="PRO_5041937182" evidence="2">
    <location>
        <begin position="30"/>
        <end position="717"/>
    </location>
</feature>
<dbReference type="RefSeq" id="WP_084643054.1">
    <property type="nucleotide sequence ID" value="NZ_CP014859.1"/>
</dbReference>
<dbReference type="PROSITE" id="PS50022">
    <property type="entry name" value="FA58C_3"/>
    <property type="match status" value="1"/>
</dbReference>
<dbReference type="SUPFAM" id="SSF48208">
    <property type="entry name" value="Six-hairpin glycosidases"/>
    <property type="match status" value="1"/>
</dbReference>
<evidence type="ECO:0000256" key="1">
    <source>
        <dbReference type="SAM" id="MobiDB-lite"/>
    </source>
</evidence>
<proteinExistence type="predicted"/>
<dbReference type="Pfam" id="PF22422">
    <property type="entry name" value="MGH1-like_GH"/>
    <property type="match status" value="1"/>
</dbReference>
<dbReference type="InterPro" id="IPR008979">
    <property type="entry name" value="Galactose-bd-like_sf"/>
</dbReference>
<feature type="region of interest" description="Disordered" evidence="1">
    <location>
        <begin position="698"/>
        <end position="717"/>
    </location>
</feature>
<dbReference type="Pfam" id="PF00754">
    <property type="entry name" value="F5_F8_type_C"/>
    <property type="match status" value="1"/>
</dbReference>
<dbReference type="InterPro" id="IPR008928">
    <property type="entry name" value="6-hairpin_glycosidase_sf"/>
</dbReference>
<evidence type="ECO:0000313" key="5">
    <source>
        <dbReference type="Proteomes" id="UP000095210"/>
    </source>
</evidence>
<dbReference type="SUPFAM" id="SSF49785">
    <property type="entry name" value="Galactose-binding domain-like"/>
    <property type="match status" value="1"/>
</dbReference>
<gene>
    <name evidence="4" type="ORF">TL08_15185</name>
</gene>
<dbReference type="AlphaFoldDB" id="A0AAC9HRW3"/>
<dbReference type="Gene3D" id="2.60.120.260">
    <property type="entry name" value="Galactose-binding domain-like"/>
    <property type="match status" value="1"/>
</dbReference>
<evidence type="ECO:0000256" key="2">
    <source>
        <dbReference type="SAM" id="SignalP"/>
    </source>
</evidence>
<dbReference type="InterPro" id="IPR012341">
    <property type="entry name" value="6hp_glycosidase-like_sf"/>
</dbReference>
<dbReference type="KEGG" id="ahm:TL08_15185"/>
<dbReference type="EMBL" id="CP014859">
    <property type="protein sequence ID" value="AOS63846.1"/>
    <property type="molecule type" value="Genomic_DNA"/>
</dbReference>
<dbReference type="Gene3D" id="1.50.10.10">
    <property type="match status" value="1"/>
</dbReference>
<dbReference type="GO" id="GO:0005975">
    <property type="term" value="P:carbohydrate metabolic process"/>
    <property type="evidence" value="ECO:0007669"/>
    <property type="project" value="InterPro"/>
</dbReference>
<evidence type="ECO:0000313" key="4">
    <source>
        <dbReference type="EMBL" id="AOS63846.1"/>
    </source>
</evidence>
<dbReference type="InterPro" id="IPR000421">
    <property type="entry name" value="FA58C"/>
</dbReference>
<dbReference type="Pfam" id="PF03633">
    <property type="entry name" value="Glyco_hydro_65C"/>
    <property type="match status" value="1"/>
</dbReference>
<feature type="domain" description="F5/8 type C" evidence="3">
    <location>
        <begin position="551"/>
        <end position="703"/>
    </location>
</feature>
<keyword evidence="5" id="KW-1185">Reference proteome</keyword>
<organism evidence="4 5">
    <name type="scientific">Actinoalloteichus hymeniacidonis</name>
    <dbReference type="NCBI Taxonomy" id="340345"/>
    <lineage>
        <taxon>Bacteria</taxon>
        <taxon>Bacillati</taxon>
        <taxon>Actinomycetota</taxon>
        <taxon>Actinomycetes</taxon>
        <taxon>Pseudonocardiales</taxon>
        <taxon>Pseudonocardiaceae</taxon>
        <taxon>Actinoalloteichus</taxon>
    </lineage>
</organism>
<dbReference type="InterPro" id="IPR005194">
    <property type="entry name" value="Glyco_hydro_65_C"/>
</dbReference>
<feature type="signal peptide" evidence="2">
    <location>
        <begin position="1"/>
        <end position="29"/>
    </location>
</feature>
<reference evidence="5" key="1">
    <citation type="submission" date="2016-03" db="EMBL/GenBank/DDBJ databases">
        <title>Complete genome sequence of the type strain Actinoalloteichus hymeniacidonis DSM 45092.</title>
        <authorList>
            <person name="Schaffert L."/>
            <person name="Albersmeier A."/>
            <person name="Winkler A."/>
            <person name="Kalinowski J."/>
            <person name="Zotchev S."/>
            <person name="Ruckert C."/>
        </authorList>
    </citation>
    <scope>NUCLEOTIDE SEQUENCE [LARGE SCALE GENOMIC DNA]</scope>
    <source>
        <strain evidence="5">HPA177(T) (DSM 45092(T))</strain>
    </source>
</reference>
<accession>A0AAC9HRW3</accession>